<feature type="region of interest" description="Disordered" evidence="6">
    <location>
        <begin position="582"/>
        <end position="608"/>
    </location>
</feature>
<keyword evidence="5" id="KW-0325">Glycoprotein</keyword>
<dbReference type="InterPro" id="IPR024607">
    <property type="entry name" value="Sulfatase_CS"/>
</dbReference>
<name>A0A7S0H7B3_9EUKA</name>
<dbReference type="GO" id="GO:0008484">
    <property type="term" value="F:sulfuric ester hydrolase activity"/>
    <property type="evidence" value="ECO:0007669"/>
    <property type="project" value="InterPro"/>
</dbReference>
<keyword evidence="4" id="KW-0106">Calcium</keyword>
<feature type="chain" id="PRO_5031443240" description="Sulfatase N-terminal domain-containing protein" evidence="7">
    <location>
        <begin position="22"/>
        <end position="608"/>
    </location>
</feature>
<dbReference type="Pfam" id="PF00884">
    <property type="entry name" value="Sulfatase"/>
    <property type="match status" value="1"/>
</dbReference>
<dbReference type="PROSITE" id="PS00523">
    <property type="entry name" value="SULFATASE_1"/>
    <property type="match status" value="1"/>
</dbReference>
<evidence type="ECO:0000256" key="6">
    <source>
        <dbReference type="SAM" id="MobiDB-lite"/>
    </source>
</evidence>
<feature type="compositionally biased region" description="Basic and acidic residues" evidence="6">
    <location>
        <begin position="592"/>
        <end position="608"/>
    </location>
</feature>
<evidence type="ECO:0000256" key="4">
    <source>
        <dbReference type="ARBA" id="ARBA00022837"/>
    </source>
</evidence>
<dbReference type="PANTHER" id="PTHR10342">
    <property type="entry name" value="ARYLSULFATASE"/>
    <property type="match status" value="1"/>
</dbReference>
<gene>
    <name evidence="9" type="ORF">LAMO00422_LOCUS23965</name>
</gene>
<evidence type="ECO:0000256" key="3">
    <source>
        <dbReference type="ARBA" id="ARBA00022801"/>
    </source>
</evidence>
<dbReference type="InterPro" id="IPR017850">
    <property type="entry name" value="Alkaline_phosphatase_core_sf"/>
</dbReference>
<evidence type="ECO:0000313" key="9">
    <source>
        <dbReference type="EMBL" id="CAD8464998.1"/>
    </source>
</evidence>
<keyword evidence="7" id="KW-0732">Signal</keyword>
<keyword evidence="3" id="KW-0378">Hydrolase</keyword>
<reference evidence="9" key="1">
    <citation type="submission" date="2021-01" db="EMBL/GenBank/DDBJ databases">
        <authorList>
            <person name="Corre E."/>
            <person name="Pelletier E."/>
            <person name="Niang G."/>
            <person name="Scheremetjew M."/>
            <person name="Finn R."/>
            <person name="Kale V."/>
            <person name="Holt S."/>
            <person name="Cochrane G."/>
            <person name="Meng A."/>
            <person name="Brown T."/>
            <person name="Cohen L."/>
        </authorList>
    </citation>
    <scope>NUCLEOTIDE SEQUENCE</scope>
    <source>
        <strain evidence="9">CCMP2058</strain>
    </source>
</reference>
<evidence type="ECO:0000256" key="5">
    <source>
        <dbReference type="ARBA" id="ARBA00023180"/>
    </source>
</evidence>
<feature type="region of interest" description="Disordered" evidence="6">
    <location>
        <begin position="373"/>
        <end position="414"/>
    </location>
</feature>
<dbReference type="Gene3D" id="3.40.720.10">
    <property type="entry name" value="Alkaline Phosphatase, subunit A"/>
    <property type="match status" value="1"/>
</dbReference>
<feature type="domain" description="Sulfatase N-terminal" evidence="8">
    <location>
        <begin position="29"/>
        <end position="371"/>
    </location>
</feature>
<keyword evidence="2" id="KW-0479">Metal-binding</keyword>
<feature type="compositionally biased region" description="Basic and acidic residues" evidence="6">
    <location>
        <begin position="376"/>
        <end position="393"/>
    </location>
</feature>
<dbReference type="PANTHER" id="PTHR10342:SF274">
    <property type="entry name" value="ARYLSULFATASE B"/>
    <property type="match status" value="1"/>
</dbReference>
<feature type="signal peptide" evidence="7">
    <location>
        <begin position="1"/>
        <end position="21"/>
    </location>
</feature>
<accession>A0A7S0H7B3</accession>
<dbReference type="SUPFAM" id="SSF53649">
    <property type="entry name" value="Alkaline phosphatase-like"/>
    <property type="match status" value="1"/>
</dbReference>
<evidence type="ECO:0000256" key="1">
    <source>
        <dbReference type="ARBA" id="ARBA00008779"/>
    </source>
</evidence>
<dbReference type="AlphaFoldDB" id="A0A7S0H7B3"/>
<dbReference type="GO" id="GO:0046872">
    <property type="term" value="F:metal ion binding"/>
    <property type="evidence" value="ECO:0007669"/>
    <property type="project" value="UniProtKB-KW"/>
</dbReference>
<protein>
    <recommendedName>
        <fullName evidence="8">Sulfatase N-terminal domain-containing protein</fullName>
    </recommendedName>
</protein>
<comment type="similarity">
    <text evidence="1">Belongs to the sulfatase family.</text>
</comment>
<evidence type="ECO:0000259" key="8">
    <source>
        <dbReference type="Pfam" id="PF00884"/>
    </source>
</evidence>
<organism evidence="9">
    <name type="scientific">Amorphochlora amoebiformis</name>
    <dbReference type="NCBI Taxonomy" id="1561963"/>
    <lineage>
        <taxon>Eukaryota</taxon>
        <taxon>Sar</taxon>
        <taxon>Rhizaria</taxon>
        <taxon>Cercozoa</taxon>
        <taxon>Chlorarachniophyceae</taxon>
        <taxon>Amorphochlora</taxon>
    </lineage>
</organism>
<dbReference type="InterPro" id="IPR047115">
    <property type="entry name" value="ARSB"/>
</dbReference>
<dbReference type="InterPro" id="IPR000917">
    <property type="entry name" value="Sulfatase_N"/>
</dbReference>
<dbReference type="EMBL" id="HBEM01035023">
    <property type="protein sequence ID" value="CAD8464998.1"/>
    <property type="molecule type" value="Transcribed_RNA"/>
</dbReference>
<proteinExistence type="inferred from homology"/>
<sequence>MPMPHGARATLFLSFLFVGNSSNIRSARHILHVIIDDLGWADAWGSPHTSTPDLESIVREGVSLDRFYATPMCAPSRASMFTGRHPASIGYYRNPSEDARLPPDCKHIPKRLRAKGFRTHLVGKWHLPWHSADQLPSGHLVGFNSFFGYLHWGMDYFTHEFPPAVHTGPVACRGYDLINSSVQSNGTHIVDSPGDSLVGTYSDELFFEEAKRIIRAHDPEQPLYLAVAFQGLHDPYQAPGGVQGAPECNSSTLSGLESEKCSNYSKMLSKVDALTGELVRELRGSLMWESSVVLIHTDNGGALPWATEPTKGGASSNFPLRGGKFTLYDGGVRVRGIVLSPLLPEERRGKTYTGLIFISDILKTILGMAGYTSEEEPGHVSEESRHVSEESGHVPESGRVTKEAQQSGHVSERLAFEDVSTTEGGGKWFFPETYNMWPALLYNLSSPRTEIILQPLNEHWKGDHCSDAWTYNPYHPHCGASLLLWPYKLIVGSPGDHRSLSAKLIERYGYHPACEQVAPMLDLRRFGIHEARLFDISRDPGETINLLGDDDGAGGTYEAIEVAKRLVDRLLLRSRGFRPPTIGSDLSVPPEEACKEVERTGSWRPWEP</sequence>
<evidence type="ECO:0000256" key="7">
    <source>
        <dbReference type="SAM" id="SignalP"/>
    </source>
</evidence>
<evidence type="ECO:0000256" key="2">
    <source>
        <dbReference type="ARBA" id="ARBA00022723"/>
    </source>
</evidence>